<sequence>MLLHVPLVGQADYVRPSESKEPKQYALDYKSKIGRLSEEALPRIMKEFIMRIDPEWQPYHRPLWWPPILGFPIQTTEDTRSLLRYILCDLHAVGVRAQHLQPVTSMDWSEEDSQLLYEILATRAYEEMNLISYPVEKPESNTASESAAQWHRYANGASPVTINTGLDCITDQCPGSNRLTKPTHGEGYEQSSGWDKGALTQEVPVPLYHATQQNQDPFSHSPVQICGGSRYQPKRDSPWNTQTAESGSINDADFMGGSRDINEVLPRPTKTLPPLGWHKGDPPNASSGSTFQSRQDILSPSKVANRMSISSLIESVSTGACEPRDLTAVLPRPRKSLPSPGWDKYDPVAATHAYSTFLARPYLGREHGSSQESEKLAQSRDGVSVQSGSTSQTKQDISSEVPNRITISSLIESVSTGACEPRDCILSSEVKLKCPTSGCPSAPFRTEYELR</sequence>
<comment type="caution">
    <text evidence="2">The sequence shown here is derived from an EMBL/GenBank/DDBJ whole genome shotgun (WGS) entry which is preliminary data.</text>
</comment>
<keyword evidence="3" id="KW-1185">Reference proteome</keyword>
<feature type="compositionally biased region" description="Polar residues" evidence="1">
    <location>
        <begin position="284"/>
        <end position="294"/>
    </location>
</feature>
<name>A0ABR4FLJ8_9EURO</name>
<feature type="compositionally biased region" description="Polar residues" evidence="1">
    <location>
        <begin position="384"/>
        <end position="400"/>
    </location>
</feature>
<feature type="region of interest" description="Disordered" evidence="1">
    <location>
        <begin position="366"/>
        <end position="400"/>
    </location>
</feature>
<dbReference type="EMBL" id="JBFTWV010000192">
    <property type="protein sequence ID" value="KAL2784146.1"/>
    <property type="molecule type" value="Genomic_DNA"/>
</dbReference>
<feature type="region of interest" description="Disordered" evidence="1">
    <location>
        <begin position="230"/>
        <end position="256"/>
    </location>
</feature>
<gene>
    <name evidence="2" type="ORF">BJX66DRAFT_95805</name>
</gene>
<accession>A0ABR4FLJ8</accession>
<proteinExistence type="predicted"/>
<evidence type="ECO:0000256" key="1">
    <source>
        <dbReference type="SAM" id="MobiDB-lite"/>
    </source>
</evidence>
<feature type="region of interest" description="Disordered" evidence="1">
    <location>
        <begin position="271"/>
        <end position="294"/>
    </location>
</feature>
<feature type="compositionally biased region" description="Polar residues" evidence="1">
    <location>
        <begin position="238"/>
        <end position="249"/>
    </location>
</feature>
<protein>
    <submittedName>
        <fullName evidence="2">Uncharacterized protein</fullName>
    </submittedName>
</protein>
<dbReference type="Proteomes" id="UP001610563">
    <property type="component" value="Unassembled WGS sequence"/>
</dbReference>
<evidence type="ECO:0000313" key="2">
    <source>
        <dbReference type="EMBL" id="KAL2784146.1"/>
    </source>
</evidence>
<organism evidence="2 3">
    <name type="scientific">Aspergillus keveii</name>
    <dbReference type="NCBI Taxonomy" id="714993"/>
    <lineage>
        <taxon>Eukaryota</taxon>
        <taxon>Fungi</taxon>
        <taxon>Dikarya</taxon>
        <taxon>Ascomycota</taxon>
        <taxon>Pezizomycotina</taxon>
        <taxon>Eurotiomycetes</taxon>
        <taxon>Eurotiomycetidae</taxon>
        <taxon>Eurotiales</taxon>
        <taxon>Aspergillaceae</taxon>
        <taxon>Aspergillus</taxon>
        <taxon>Aspergillus subgen. Nidulantes</taxon>
    </lineage>
</organism>
<evidence type="ECO:0000313" key="3">
    <source>
        <dbReference type="Proteomes" id="UP001610563"/>
    </source>
</evidence>
<feature type="compositionally biased region" description="Basic and acidic residues" evidence="1">
    <location>
        <begin position="366"/>
        <end position="378"/>
    </location>
</feature>
<reference evidence="2 3" key="1">
    <citation type="submission" date="2024-07" db="EMBL/GenBank/DDBJ databases">
        <title>Section-level genome sequencing and comparative genomics of Aspergillus sections Usti and Cavernicolus.</title>
        <authorList>
            <consortium name="Lawrence Berkeley National Laboratory"/>
            <person name="Nybo J.L."/>
            <person name="Vesth T.C."/>
            <person name="Theobald S."/>
            <person name="Frisvad J.C."/>
            <person name="Larsen T.O."/>
            <person name="Kjaerboelling I."/>
            <person name="Rothschild-Mancinelli K."/>
            <person name="Lyhne E.K."/>
            <person name="Kogle M.E."/>
            <person name="Barry K."/>
            <person name="Clum A."/>
            <person name="Na H."/>
            <person name="Ledsgaard L."/>
            <person name="Lin J."/>
            <person name="Lipzen A."/>
            <person name="Kuo A."/>
            <person name="Riley R."/>
            <person name="Mondo S."/>
            <person name="Labutti K."/>
            <person name="Haridas S."/>
            <person name="Pangalinan J."/>
            <person name="Salamov A.A."/>
            <person name="Simmons B.A."/>
            <person name="Magnuson J.K."/>
            <person name="Chen J."/>
            <person name="Drula E."/>
            <person name="Henrissat B."/>
            <person name="Wiebenga A."/>
            <person name="Lubbers R.J."/>
            <person name="Gomes A.C."/>
            <person name="Makela M.R."/>
            <person name="Stajich J."/>
            <person name="Grigoriev I.V."/>
            <person name="Mortensen U.H."/>
            <person name="De Vries R.P."/>
            <person name="Baker S.E."/>
            <person name="Andersen M.R."/>
        </authorList>
    </citation>
    <scope>NUCLEOTIDE SEQUENCE [LARGE SCALE GENOMIC DNA]</scope>
    <source>
        <strain evidence="2 3">CBS 209.92</strain>
    </source>
</reference>